<evidence type="ECO:0000256" key="1">
    <source>
        <dbReference type="SAM" id="Phobius"/>
    </source>
</evidence>
<dbReference type="AlphaFoldDB" id="A0AAE1ZDZ5"/>
<proteinExistence type="predicted"/>
<organism evidence="2 3">
    <name type="scientific">Schistosoma mekongi</name>
    <name type="common">Parasitic worm</name>
    <dbReference type="NCBI Taxonomy" id="38744"/>
    <lineage>
        <taxon>Eukaryota</taxon>
        <taxon>Metazoa</taxon>
        <taxon>Spiralia</taxon>
        <taxon>Lophotrochozoa</taxon>
        <taxon>Platyhelminthes</taxon>
        <taxon>Trematoda</taxon>
        <taxon>Digenea</taxon>
        <taxon>Strigeidida</taxon>
        <taxon>Schistosomatoidea</taxon>
        <taxon>Schistosomatidae</taxon>
        <taxon>Schistosoma</taxon>
    </lineage>
</organism>
<sequence length="168" mass="19556">MVAYCMFSLPYFWIIYIFIHSTVYRLIKCFQINHIPEVKRPSYFEIKAKLDAYRLVNLAASETKPAAVDVPQKPVNNLVIEVRYKIFSKIIAVWGLWYVQFIITLILWLIAIKIEFGAVFFIIGALYWIWVWGTIKNPKPTISNNPDEQIISASFFFDNSPIPSNVIS</sequence>
<keyword evidence="1" id="KW-0812">Transmembrane</keyword>
<reference evidence="2" key="2">
    <citation type="journal article" date="2023" name="Infect Dis Poverty">
        <title>Chromosome-scale genome of the human blood fluke Schistosoma mekongi and its implications for public health.</title>
        <authorList>
            <person name="Zhou M."/>
            <person name="Xu L."/>
            <person name="Xu D."/>
            <person name="Chen W."/>
            <person name="Khan J."/>
            <person name="Hu Y."/>
            <person name="Huang H."/>
            <person name="Wei H."/>
            <person name="Zhang Y."/>
            <person name="Chusongsang P."/>
            <person name="Tanasarnprasert K."/>
            <person name="Hu X."/>
            <person name="Limpanont Y."/>
            <person name="Lv Z."/>
        </authorList>
    </citation>
    <scope>NUCLEOTIDE SEQUENCE</scope>
    <source>
        <strain evidence="2">LV_2022a</strain>
    </source>
</reference>
<protein>
    <recommendedName>
        <fullName evidence="4">SAYSvFN domain-containing protein</fullName>
    </recommendedName>
</protein>
<evidence type="ECO:0000313" key="3">
    <source>
        <dbReference type="Proteomes" id="UP001292079"/>
    </source>
</evidence>
<dbReference type="Proteomes" id="UP001292079">
    <property type="component" value="Unassembled WGS sequence"/>
</dbReference>
<evidence type="ECO:0000313" key="2">
    <source>
        <dbReference type="EMBL" id="KAK4472276.1"/>
    </source>
</evidence>
<keyword evidence="1" id="KW-0472">Membrane</keyword>
<feature type="transmembrane region" description="Helical" evidence="1">
    <location>
        <begin position="90"/>
        <end position="110"/>
    </location>
</feature>
<reference evidence="2" key="1">
    <citation type="submission" date="2022-04" db="EMBL/GenBank/DDBJ databases">
        <authorList>
            <person name="Xu L."/>
            <person name="Lv Z."/>
        </authorList>
    </citation>
    <scope>NUCLEOTIDE SEQUENCE</scope>
    <source>
        <strain evidence="2">LV_2022a</strain>
    </source>
</reference>
<evidence type="ECO:0008006" key="4">
    <source>
        <dbReference type="Google" id="ProtNLM"/>
    </source>
</evidence>
<name>A0AAE1ZDZ5_SCHME</name>
<dbReference type="EMBL" id="JALJAT010000002">
    <property type="protein sequence ID" value="KAK4472276.1"/>
    <property type="molecule type" value="Genomic_DNA"/>
</dbReference>
<feature type="transmembrane region" description="Helical" evidence="1">
    <location>
        <begin position="116"/>
        <end position="135"/>
    </location>
</feature>
<keyword evidence="1" id="KW-1133">Transmembrane helix</keyword>
<comment type="caution">
    <text evidence="2">The sequence shown here is derived from an EMBL/GenBank/DDBJ whole genome shotgun (WGS) entry which is preliminary data.</text>
</comment>
<accession>A0AAE1ZDZ5</accession>
<gene>
    <name evidence="2" type="ORF">MN116_003544</name>
</gene>
<keyword evidence="3" id="KW-1185">Reference proteome</keyword>
<feature type="transmembrane region" description="Helical" evidence="1">
    <location>
        <begin position="6"/>
        <end position="27"/>
    </location>
</feature>